<proteinExistence type="predicted"/>
<accession>A0A7J7MAX5</accession>
<feature type="region of interest" description="Disordered" evidence="1">
    <location>
        <begin position="1"/>
        <end position="27"/>
    </location>
</feature>
<evidence type="ECO:0000313" key="3">
    <source>
        <dbReference type="Proteomes" id="UP000541444"/>
    </source>
</evidence>
<organism evidence="2 3">
    <name type="scientific">Kingdonia uniflora</name>
    <dbReference type="NCBI Taxonomy" id="39325"/>
    <lineage>
        <taxon>Eukaryota</taxon>
        <taxon>Viridiplantae</taxon>
        <taxon>Streptophyta</taxon>
        <taxon>Embryophyta</taxon>
        <taxon>Tracheophyta</taxon>
        <taxon>Spermatophyta</taxon>
        <taxon>Magnoliopsida</taxon>
        <taxon>Ranunculales</taxon>
        <taxon>Circaeasteraceae</taxon>
        <taxon>Kingdonia</taxon>
    </lineage>
</organism>
<sequence length="54" mass="6114">PNHPLIPDSLFSSKEKPKPSLTPQPSQPPIVALEDLFTFLNRHIQKLSNLQIKL</sequence>
<dbReference type="EMBL" id="JACGCM010001659">
    <property type="protein sequence ID" value="KAF6151982.1"/>
    <property type="molecule type" value="Genomic_DNA"/>
</dbReference>
<gene>
    <name evidence="2" type="ORF">GIB67_010556</name>
</gene>
<protein>
    <submittedName>
        <fullName evidence="2">Uncharacterized protein</fullName>
    </submittedName>
</protein>
<evidence type="ECO:0000313" key="2">
    <source>
        <dbReference type="EMBL" id="KAF6151982.1"/>
    </source>
</evidence>
<name>A0A7J7MAX5_9MAGN</name>
<evidence type="ECO:0000256" key="1">
    <source>
        <dbReference type="SAM" id="MobiDB-lite"/>
    </source>
</evidence>
<feature type="non-terminal residue" evidence="2">
    <location>
        <position position="54"/>
    </location>
</feature>
<comment type="caution">
    <text evidence="2">The sequence shown here is derived from an EMBL/GenBank/DDBJ whole genome shotgun (WGS) entry which is preliminary data.</text>
</comment>
<keyword evidence="3" id="KW-1185">Reference proteome</keyword>
<dbReference type="Proteomes" id="UP000541444">
    <property type="component" value="Unassembled WGS sequence"/>
</dbReference>
<reference evidence="2 3" key="1">
    <citation type="journal article" date="2020" name="IScience">
        <title>Genome Sequencing of the Endangered Kingdonia uniflora (Circaeasteraceae, Ranunculales) Reveals Potential Mechanisms of Evolutionary Specialization.</title>
        <authorList>
            <person name="Sun Y."/>
            <person name="Deng T."/>
            <person name="Zhang A."/>
            <person name="Moore M.J."/>
            <person name="Landis J.B."/>
            <person name="Lin N."/>
            <person name="Zhang H."/>
            <person name="Zhang X."/>
            <person name="Huang J."/>
            <person name="Zhang X."/>
            <person name="Sun H."/>
            <person name="Wang H."/>
        </authorList>
    </citation>
    <scope>NUCLEOTIDE SEQUENCE [LARGE SCALE GENOMIC DNA]</scope>
    <source>
        <strain evidence="2">TB1705</strain>
        <tissue evidence="2">Leaf</tissue>
    </source>
</reference>
<dbReference type="AlphaFoldDB" id="A0A7J7MAX5"/>